<dbReference type="Proteomes" id="UP000886520">
    <property type="component" value="Chromosome 16"/>
</dbReference>
<dbReference type="AlphaFoldDB" id="A0A9D4UIM3"/>
<proteinExistence type="predicted"/>
<dbReference type="SUPFAM" id="SSF54001">
    <property type="entry name" value="Cysteine proteinases"/>
    <property type="match status" value="1"/>
</dbReference>
<reference evidence="1" key="1">
    <citation type="submission" date="2021-01" db="EMBL/GenBank/DDBJ databases">
        <title>Adiantum capillus-veneris genome.</title>
        <authorList>
            <person name="Fang Y."/>
            <person name="Liao Q."/>
        </authorList>
    </citation>
    <scope>NUCLEOTIDE SEQUENCE</scope>
    <source>
        <strain evidence="1">H3</strain>
        <tissue evidence="1">Leaf</tissue>
    </source>
</reference>
<name>A0A9D4UIM3_ADICA</name>
<dbReference type="EMBL" id="JABFUD020000016">
    <property type="protein sequence ID" value="KAI5068118.1"/>
    <property type="molecule type" value="Genomic_DNA"/>
</dbReference>
<organism evidence="1 2">
    <name type="scientific">Adiantum capillus-veneris</name>
    <name type="common">Maidenhair fern</name>
    <dbReference type="NCBI Taxonomy" id="13818"/>
    <lineage>
        <taxon>Eukaryota</taxon>
        <taxon>Viridiplantae</taxon>
        <taxon>Streptophyta</taxon>
        <taxon>Embryophyta</taxon>
        <taxon>Tracheophyta</taxon>
        <taxon>Polypodiopsida</taxon>
        <taxon>Polypodiidae</taxon>
        <taxon>Polypodiales</taxon>
        <taxon>Pteridineae</taxon>
        <taxon>Pteridaceae</taxon>
        <taxon>Vittarioideae</taxon>
        <taxon>Adiantum</taxon>
    </lineage>
</organism>
<evidence type="ECO:0000313" key="1">
    <source>
        <dbReference type="EMBL" id="KAI5068118.1"/>
    </source>
</evidence>
<gene>
    <name evidence="1" type="ORF">GOP47_0016463</name>
</gene>
<dbReference type="Gene3D" id="3.90.70.10">
    <property type="entry name" value="Cysteine proteinases"/>
    <property type="match status" value="1"/>
</dbReference>
<keyword evidence="2" id="KW-1185">Reference proteome</keyword>
<dbReference type="InterPro" id="IPR038765">
    <property type="entry name" value="Papain-like_cys_pep_sf"/>
</dbReference>
<protein>
    <submittedName>
        <fullName evidence="1">Uncharacterized protein</fullName>
    </submittedName>
</protein>
<dbReference type="OrthoDB" id="420187at2759"/>
<sequence length="171" mass="19476">MQSFKREQGLHLSFHLTMVEAYNSVKLDRVFAHRMADWICKEDGGSHYDAGINHNLLINLHYQPRKGCQHYPKISCGYESGDGWGDLYDPDCEIEESQEAEIDAKCSGLTNLGNTRFMNFVLECLTYTVPFAKRILDSQQRLSSTGLEFLFLLGEPNMLLPILEPRSGRLA</sequence>
<evidence type="ECO:0000313" key="2">
    <source>
        <dbReference type="Proteomes" id="UP000886520"/>
    </source>
</evidence>
<comment type="caution">
    <text evidence="1">The sequence shown here is derived from an EMBL/GenBank/DDBJ whole genome shotgun (WGS) entry which is preliminary data.</text>
</comment>
<accession>A0A9D4UIM3</accession>